<dbReference type="EMBL" id="KN822294">
    <property type="protein sequence ID" value="KIM51043.1"/>
    <property type="molecule type" value="Genomic_DNA"/>
</dbReference>
<dbReference type="InParanoid" id="A0A0C2YMT2"/>
<reference evidence="1 2" key="1">
    <citation type="submission" date="2014-04" db="EMBL/GenBank/DDBJ databases">
        <authorList>
            <consortium name="DOE Joint Genome Institute"/>
            <person name="Kuo A."/>
            <person name="Kohler A."/>
            <person name="Nagy L.G."/>
            <person name="Floudas D."/>
            <person name="Copeland A."/>
            <person name="Barry K.W."/>
            <person name="Cichocki N."/>
            <person name="Veneault-Fourrey C."/>
            <person name="LaButti K."/>
            <person name="Lindquist E.A."/>
            <person name="Lipzen A."/>
            <person name="Lundell T."/>
            <person name="Morin E."/>
            <person name="Murat C."/>
            <person name="Sun H."/>
            <person name="Tunlid A."/>
            <person name="Henrissat B."/>
            <person name="Grigoriev I.V."/>
            <person name="Hibbett D.S."/>
            <person name="Martin F."/>
            <person name="Nordberg H.P."/>
            <person name="Cantor M.N."/>
            <person name="Hua S.X."/>
        </authorList>
    </citation>
    <scope>NUCLEOTIDE SEQUENCE [LARGE SCALE GENOMIC DNA]</scope>
    <source>
        <strain evidence="1 2">Foug A</strain>
    </source>
</reference>
<reference evidence="2" key="2">
    <citation type="submission" date="2015-01" db="EMBL/GenBank/DDBJ databases">
        <title>Evolutionary Origins and Diversification of the Mycorrhizal Mutualists.</title>
        <authorList>
            <consortium name="DOE Joint Genome Institute"/>
            <consortium name="Mycorrhizal Genomics Consortium"/>
            <person name="Kohler A."/>
            <person name="Kuo A."/>
            <person name="Nagy L.G."/>
            <person name="Floudas D."/>
            <person name="Copeland A."/>
            <person name="Barry K.W."/>
            <person name="Cichocki N."/>
            <person name="Veneault-Fourrey C."/>
            <person name="LaButti K."/>
            <person name="Lindquist E.A."/>
            <person name="Lipzen A."/>
            <person name="Lundell T."/>
            <person name="Morin E."/>
            <person name="Murat C."/>
            <person name="Riley R."/>
            <person name="Ohm R."/>
            <person name="Sun H."/>
            <person name="Tunlid A."/>
            <person name="Henrissat B."/>
            <person name="Grigoriev I.V."/>
            <person name="Hibbett D.S."/>
            <person name="Martin F."/>
        </authorList>
    </citation>
    <scope>NUCLEOTIDE SEQUENCE [LARGE SCALE GENOMIC DNA]</scope>
    <source>
        <strain evidence="2">Foug A</strain>
    </source>
</reference>
<dbReference type="HOGENOM" id="CLU_018737_0_0_1"/>
<dbReference type="AlphaFoldDB" id="A0A0C2YMT2"/>
<proteinExistence type="predicted"/>
<keyword evidence="2" id="KW-1185">Reference proteome</keyword>
<dbReference type="Proteomes" id="UP000053989">
    <property type="component" value="Unassembled WGS sequence"/>
</dbReference>
<dbReference type="OrthoDB" id="2675751at2759"/>
<evidence type="ECO:0000313" key="1">
    <source>
        <dbReference type="EMBL" id="KIM51043.1"/>
    </source>
</evidence>
<organism evidence="1 2">
    <name type="scientific">Scleroderma citrinum Foug A</name>
    <dbReference type="NCBI Taxonomy" id="1036808"/>
    <lineage>
        <taxon>Eukaryota</taxon>
        <taxon>Fungi</taxon>
        <taxon>Dikarya</taxon>
        <taxon>Basidiomycota</taxon>
        <taxon>Agaricomycotina</taxon>
        <taxon>Agaricomycetes</taxon>
        <taxon>Agaricomycetidae</taxon>
        <taxon>Boletales</taxon>
        <taxon>Sclerodermatineae</taxon>
        <taxon>Sclerodermataceae</taxon>
        <taxon>Scleroderma</taxon>
    </lineage>
</organism>
<gene>
    <name evidence="1" type="ORF">SCLCIDRAFT_144222</name>
</gene>
<name>A0A0C2YMT2_9AGAM</name>
<protein>
    <submittedName>
        <fullName evidence="1">Uncharacterized protein</fullName>
    </submittedName>
</protein>
<sequence length="366" mass="40455">MSTHPEVSTQFTEDAFAKKEHYCECPKCGALIHQGEPEFYIATIDPGQHGRLVCGNCNRHYLRKPSTTVHRTGVYLITIFNLVFELTVFVAAAPDQVQPSQPPQSASYTRPDPRQIQQSVNAVQHGDQVQALQPPQSVSFTRLDPRQIHQSVNAAQRGATINPPRVMAVSAISHGPDVVVPSAWRMDHGPPSHSAHIPPHPVSRPQPGHATAAQRTGNIALSTRSGYTTQHAHYNQELERWAKRSFASPPAETISLKIAAHYEGNAKHTRNQSTIFGVSLSYFIFIQGTDGAVQNICEGKKDIDALITADGLVTISLETIIPKVKMFCPSFPWRVDKFVVRDSEWVDLSAHCSPLPYFYSQCLQPA</sequence>
<evidence type="ECO:0000313" key="2">
    <source>
        <dbReference type="Proteomes" id="UP000053989"/>
    </source>
</evidence>
<accession>A0A0C2YMT2</accession>